<keyword evidence="1" id="KW-1133">Transmembrane helix</keyword>
<organism evidence="2 3">
    <name type="scientific">Dictyobacter vulcani</name>
    <dbReference type="NCBI Taxonomy" id="2607529"/>
    <lineage>
        <taxon>Bacteria</taxon>
        <taxon>Bacillati</taxon>
        <taxon>Chloroflexota</taxon>
        <taxon>Ktedonobacteria</taxon>
        <taxon>Ktedonobacterales</taxon>
        <taxon>Dictyobacteraceae</taxon>
        <taxon>Dictyobacter</taxon>
    </lineage>
</organism>
<sequence length="62" mass="6920">MPSGGSQGYSQYLSFYGMCSQHISTLPIFTYLGLASMGYFYVPGINKKPYFSCREQESSGQK</sequence>
<dbReference type="Proteomes" id="UP000326912">
    <property type="component" value="Unassembled WGS sequence"/>
</dbReference>
<evidence type="ECO:0000256" key="1">
    <source>
        <dbReference type="SAM" id="Phobius"/>
    </source>
</evidence>
<reference evidence="2 3" key="1">
    <citation type="submission" date="2019-10" db="EMBL/GenBank/DDBJ databases">
        <title>Dictyobacter vulcani sp. nov., within the class Ktedonobacteria, isolated from soil of volcanic Mt. Zao.</title>
        <authorList>
            <person name="Zheng Y."/>
            <person name="Wang C.M."/>
            <person name="Sakai Y."/>
            <person name="Abe K."/>
            <person name="Yokota A."/>
            <person name="Yabe S."/>
        </authorList>
    </citation>
    <scope>NUCLEOTIDE SEQUENCE [LARGE SCALE GENOMIC DNA]</scope>
    <source>
        <strain evidence="2 3">W12</strain>
    </source>
</reference>
<keyword evidence="1" id="KW-0812">Transmembrane</keyword>
<protein>
    <submittedName>
        <fullName evidence="2">Uncharacterized protein</fullName>
    </submittedName>
</protein>
<keyword evidence="1" id="KW-0472">Membrane</keyword>
<comment type="caution">
    <text evidence="2">The sequence shown here is derived from an EMBL/GenBank/DDBJ whole genome shotgun (WGS) entry which is preliminary data.</text>
</comment>
<keyword evidence="3" id="KW-1185">Reference proteome</keyword>
<evidence type="ECO:0000313" key="2">
    <source>
        <dbReference type="EMBL" id="GER86811.1"/>
    </source>
</evidence>
<name>A0A5J4KKU1_9CHLR</name>
<gene>
    <name evidence="2" type="ORF">KDW_09730</name>
</gene>
<proteinExistence type="predicted"/>
<dbReference type="EMBL" id="BKZW01000001">
    <property type="protein sequence ID" value="GER86811.1"/>
    <property type="molecule type" value="Genomic_DNA"/>
</dbReference>
<accession>A0A5J4KKU1</accession>
<dbReference type="AlphaFoldDB" id="A0A5J4KKU1"/>
<feature type="transmembrane region" description="Helical" evidence="1">
    <location>
        <begin position="23"/>
        <end position="42"/>
    </location>
</feature>
<evidence type="ECO:0000313" key="3">
    <source>
        <dbReference type="Proteomes" id="UP000326912"/>
    </source>
</evidence>